<dbReference type="InterPro" id="IPR044087">
    <property type="entry name" value="NahD-like"/>
</dbReference>
<evidence type="ECO:0000313" key="7">
    <source>
        <dbReference type="Proteomes" id="UP000325785"/>
    </source>
</evidence>
<dbReference type="SUPFAM" id="SSF52833">
    <property type="entry name" value="Thioredoxin-like"/>
    <property type="match status" value="1"/>
</dbReference>
<dbReference type="PATRIC" id="fig|540747.5.peg.357"/>
<dbReference type="InterPro" id="IPR014440">
    <property type="entry name" value="HCCAis_GSTk"/>
</dbReference>
<protein>
    <recommendedName>
        <fullName evidence="1">2-hydroxychromene-2-carboxylate isomerase</fullName>
        <ecNumber evidence="1">5.99.1.4</ecNumber>
    </recommendedName>
</protein>
<sequence length="199" mass="22316">MARPKLEFWFEFASTYSYLSAMRLPSMAQAAGVDVVWRPFLLGPIFNSQGWKTSPFNIYQAKGNYMWRDMARRAERFGLSVEKPDPFPQNSLLAARVAQAAPEGAQKVAFCQNVYLMEFSEGQDISDPEVIAACVELAKLPEGIIEAAQSDENKHALRLSTEEAGRRGIFGAPNFVVGEELFWGDDRLEEALEWAVRDG</sequence>
<name>A0A0T5PEV2_9RHOB</name>
<dbReference type="STRING" id="540747.SAMN04488031_102588"/>
<dbReference type="PANTHER" id="PTHR42943">
    <property type="entry name" value="GLUTATHIONE S-TRANSFERASE KAPPA"/>
    <property type="match status" value="1"/>
</dbReference>
<evidence type="ECO:0000313" key="6">
    <source>
        <dbReference type="Proteomes" id="UP000051401"/>
    </source>
</evidence>
<dbReference type="GO" id="GO:1901170">
    <property type="term" value="P:naphthalene catabolic process"/>
    <property type="evidence" value="ECO:0007669"/>
    <property type="project" value="InterPro"/>
</dbReference>
<proteinExistence type="inferred from homology"/>
<dbReference type="EMBL" id="CP031598">
    <property type="protein sequence ID" value="QEW29072.1"/>
    <property type="molecule type" value="Genomic_DNA"/>
</dbReference>
<organism evidence="4 6">
    <name type="scientific">Roseovarius indicus</name>
    <dbReference type="NCBI Taxonomy" id="540747"/>
    <lineage>
        <taxon>Bacteria</taxon>
        <taxon>Pseudomonadati</taxon>
        <taxon>Pseudomonadota</taxon>
        <taxon>Alphaproteobacteria</taxon>
        <taxon>Rhodobacterales</taxon>
        <taxon>Roseobacteraceae</taxon>
        <taxon>Roseovarius</taxon>
    </lineage>
</organism>
<comment type="similarity">
    <text evidence="1">Belongs to the GST superfamily. NadH family.</text>
</comment>
<dbReference type="GO" id="GO:0018845">
    <property type="term" value="F:2-hydroxychromene-2-carboxylate isomerase activity"/>
    <property type="evidence" value="ECO:0007669"/>
    <property type="project" value="UniProtKB-UniRule"/>
</dbReference>
<comment type="catalytic activity">
    <reaction evidence="1">
        <text>2-hydroxychromene-2-carboxylate = (3E)-4-(2-hydroxyphenyl)-2-oxobut-3-enoate</text>
        <dbReference type="Rhea" id="RHEA:27401"/>
        <dbReference type="ChEBI" id="CHEBI:59350"/>
        <dbReference type="ChEBI" id="CHEBI:59353"/>
        <dbReference type="EC" id="5.99.1.4"/>
    </reaction>
</comment>
<keyword evidence="1 5" id="KW-0413">Isomerase</keyword>
<dbReference type="GO" id="GO:0006749">
    <property type="term" value="P:glutathione metabolic process"/>
    <property type="evidence" value="ECO:0007669"/>
    <property type="project" value="TreeGrafter"/>
</dbReference>
<dbReference type="EC" id="5.99.1.4" evidence="1"/>
<dbReference type="PANTHER" id="PTHR42943:SF2">
    <property type="entry name" value="GLUTATHIONE S-TRANSFERASE KAPPA 1"/>
    <property type="match status" value="1"/>
</dbReference>
<accession>A0A0T5PEV2</accession>
<reference evidence="5 7" key="2">
    <citation type="submission" date="2018-08" db="EMBL/GenBank/DDBJ databases">
        <title>Genetic Globetrotter - A new plasmid hitch-hiking vast phylogenetic and geographic distances.</title>
        <authorList>
            <person name="Vollmers J."/>
            <person name="Petersen J."/>
        </authorList>
    </citation>
    <scope>NUCLEOTIDE SEQUENCE [LARGE SCALE GENOMIC DNA]</scope>
    <source>
        <strain evidence="5 7">DSM 26383</strain>
    </source>
</reference>
<dbReference type="KEGG" id="rid:RIdsm_04914"/>
<dbReference type="GO" id="GO:0004364">
    <property type="term" value="F:glutathione transferase activity"/>
    <property type="evidence" value="ECO:0007669"/>
    <property type="project" value="TreeGrafter"/>
</dbReference>
<evidence type="ECO:0000313" key="5">
    <source>
        <dbReference type="EMBL" id="QEW29072.1"/>
    </source>
</evidence>
<dbReference type="GO" id="GO:0004602">
    <property type="term" value="F:glutathione peroxidase activity"/>
    <property type="evidence" value="ECO:0007669"/>
    <property type="project" value="TreeGrafter"/>
</dbReference>
<evidence type="ECO:0000256" key="1">
    <source>
        <dbReference type="PIRNR" id="PIRNR006386"/>
    </source>
</evidence>
<gene>
    <name evidence="5" type="primary">nahD_3</name>
    <name evidence="5" type="ORF">RIdsm_04914</name>
    <name evidence="4" type="ORF">XM52_01775</name>
</gene>
<dbReference type="PIRSF" id="PIRSF006386">
    <property type="entry name" value="HCCAis_GSTk"/>
    <property type="match status" value="1"/>
</dbReference>
<dbReference type="OrthoDB" id="5244108at2"/>
<evidence type="ECO:0000256" key="2">
    <source>
        <dbReference type="PIRSR" id="PIRSR006386-1"/>
    </source>
</evidence>
<dbReference type="Gene3D" id="3.40.30.10">
    <property type="entry name" value="Glutaredoxin"/>
    <property type="match status" value="1"/>
</dbReference>
<evidence type="ECO:0000313" key="4">
    <source>
        <dbReference type="EMBL" id="KRS19594.1"/>
    </source>
</evidence>
<dbReference type="CDD" id="cd03022">
    <property type="entry name" value="DsbA_HCCA_Iso"/>
    <property type="match status" value="1"/>
</dbReference>
<dbReference type="Proteomes" id="UP000051401">
    <property type="component" value="Unassembled WGS sequence"/>
</dbReference>
<evidence type="ECO:0000259" key="3">
    <source>
        <dbReference type="Pfam" id="PF01323"/>
    </source>
</evidence>
<dbReference type="InterPro" id="IPR036249">
    <property type="entry name" value="Thioredoxin-like_sf"/>
</dbReference>
<dbReference type="EMBL" id="LAXI01000001">
    <property type="protein sequence ID" value="KRS19594.1"/>
    <property type="molecule type" value="Genomic_DNA"/>
</dbReference>
<dbReference type="InterPro" id="IPR051924">
    <property type="entry name" value="GST_Kappa/NadH"/>
</dbReference>
<dbReference type="RefSeq" id="WP_057812652.1">
    <property type="nucleotide sequence ID" value="NZ_CP031598.1"/>
</dbReference>
<feature type="domain" description="DSBA-like thioredoxin" evidence="3">
    <location>
        <begin position="6"/>
        <end position="190"/>
    </location>
</feature>
<dbReference type="InterPro" id="IPR001853">
    <property type="entry name" value="DSBA-like_thioredoxin_dom"/>
</dbReference>
<keyword evidence="6" id="KW-1185">Reference proteome</keyword>
<dbReference type="AlphaFoldDB" id="A0A0T5PEV2"/>
<reference evidence="4 6" key="1">
    <citation type="submission" date="2015-04" db="EMBL/GenBank/DDBJ databases">
        <title>The draft genome sequence of Roseovarius indicus B108T.</title>
        <authorList>
            <person name="Li G."/>
            <person name="Lai Q."/>
            <person name="Shao Z."/>
            <person name="Yan P."/>
        </authorList>
    </citation>
    <scope>NUCLEOTIDE SEQUENCE [LARGE SCALE GENOMIC DNA]</scope>
    <source>
        <strain evidence="4 6">B108</strain>
    </source>
</reference>
<feature type="active site" description="Nucleophile" evidence="2">
    <location>
        <position position="14"/>
    </location>
</feature>
<dbReference type="Proteomes" id="UP000325785">
    <property type="component" value="Chromosome"/>
</dbReference>
<dbReference type="Pfam" id="PF01323">
    <property type="entry name" value="DSBA"/>
    <property type="match status" value="1"/>
</dbReference>